<reference evidence="5" key="1">
    <citation type="submission" date="2016-11" db="UniProtKB">
        <authorList>
            <consortium name="WormBaseParasite"/>
        </authorList>
    </citation>
    <scope>IDENTIFICATION</scope>
</reference>
<evidence type="ECO:0000313" key="5">
    <source>
        <dbReference type="WBParaSite" id="BXY_1210600.1"/>
    </source>
</evidence>
<dbReference type="EMBL" id="CAJFCV020000004">
    <property type="protein sequence ID" value="CAG9114050.1"/>
    <property type="molecule type" value="Genomic_DNA"/>
</dbReference>
<dbReference type="EMBL" id="CAJFDI010000004">
    <property type="protein sequence ID" value="CAD5225044.1"/>
    <property type="molecule type" value="Genomic_DNA"/>
</dbReference>
<organism evidence="3 5">
    <name type="scientific">Bursaphelenchus xylophilus</name>
    <name type="common">Pinewood nematode worm</name>
    <name type="synonym">Aphelenchoides xylophilus</name>
    <dbReference type="NCBI Taxonomy" id="6326"/>
    <lineage>
        <taxon>Eukaryota</taxon>
        <taxon>Metazoa</taxon>
        <taxon>Ecdysozoa</taxon>
        <taxon>Nematoda</taxon>
        <taxon>Chromadorea</taxon>
        <taxon>Rhabditida</taxon>
        <taxon>Tylenchina</taxon>
        <taxon>Tylenchomorpha</taxon>
        <taxon>Aphelenchoidea</taxon>
        <taxon>Aphelenchoididae</taxon>
        <taxon>Bursaphelenchus</taxon>
    </lineage>
</organism>
<accession>A0A1I7SGE2</accession>
<dbReference type="WBParaSite" id="BXY_1210600.1">
    <property type="protein sequence ID" value="BXY_1210600.1"/>
    <property type="gene ID" value="BXY_1210600"/>
</dbReference>
<evidence type="ECO:0000313" key="4">
    <source>
        <dbReference type="Proteomes" id="UP000659654"/>
    </source>
</evidence>
<evidence type="ECO:0000313" key="2">
    <source>
        <dbReference type="EMBL" id="CAD5225044.1"/>
    </source>
</evidence>
<evidence type="ECO:0000256" key="1">
    <source>
        <dbReference type="SAM" id="SignalP"/>
    </source>
</evidence>
<protein>
    <submittedName>
        <fullName evidence="2">(pine wood nematode) hypothetical protein</fullName>
    </submittedName>
</protein>
<sequence>MLFGCAFVLIFTYAIVQIECNITDWSKDFPLPYQFNFTDSRRFEIGCMVVVYVQLQEHAVIGLHDENDNMNVNITVRYWAILLSSRFYDYIGDKVVICEGADYIECTNHNGFSEVIIARVEGGFNVFMNGKRRNVYVYPSKEGTEATFLAVHSEVGNNFEVTGITALLPDLT</sequence>
<reference evidence="2" key="2">
    <citation type="submission" date="2020-09" db="EMBL/GenBank/DDBJ databases">
        <authorList>
            <person name="Kikuchi T."/>
        </authorList>
    </citation>
    <scope>NUCLEOTIDE SEQUENCE</scope>
    <source>
        <strain evidence="2">Ka4C1</strain>
    </source>
</reference>
<feature type="chain" id="PRO_5036022197" evidence="1">
    <location>
        <begin position="21"/>
        <end position="172"/>
    </location>
</feature>
<dbReference type="Proteomes" id="UP000659654">
    <property type="component" value="Unassembled WGS sequence"/>
</dbReference>
<keyword evidence="4" id="KW-1185">Reference proteome</keyword>
<evidence type="ECO:0000313" key="3">
    <source>
        <dbReference type="Proteomes" id="UP000095284"/>
    </source>
</evidence>
<gene>
    <name evidence="2" type="ORF">BXYJ_LOCUS8347</name>
</gene>
<dbReference type="AlphaFoldDB" id="A0A1I7SGE2"/>
<feature type="signal peptide" evidence="1">
    <location>
        <begin position="1"/>
        <end position="20"/>
    </location>
</feature>
<dbReference type="Proteomes" id="UP000582659">
    <property type="component" value="Unassembled WGS sequence"/>
</dbReference>
<proteinExistence type="predicted"/>
<keyword evidence="1" id="KW-0732">Signal</keyword>
<name>A0A1I7SGE2_BURXY</name>
<dbReference type="Proteomes" id="UP000095284">
    <property type="component" value="Unplaced"/>
</dbReference>